<dbReference type="PROSITE" id="PS01081">
    <property type="entry name" value="HTH_TETR_1"/>
    <property type="match status" value="1"/>
</dbReference>
<dbReference type="OrthoDB" id="5816932at2"/>
<sequence>MARRTKEEAEETRQLLMKTALRLFSDQGIQTTTLAAVAREAGVTRGAIYWHFKDKADMLEALWDKIMQPMELVYEKLRGDVSGDPLLVLEQIAESFFLLAASNEDFQQVLKITMQSQSDPLLAERCQQLCREEMESLSSLMTQARDKGILRTDLSVKGASLTYYGFIEGVAGNWLNSGCDPLLVEEARPIARVLIQGLRKTPN</sequence>
<dbReference type="GO" id="GO:0000976">
    <property type="term" value="F:transcription cis-regulatory region binding"/>
    <property type="evidence" value="ECO:0007669"/>
    <property type="project" value="TreeGrafter"/>
</dbReference>
<name>A0A081NM87_9GAMM</name>
<dbReference type="Gene3D" id="1.10.357.10">
    <property type="entry name" value="Tetracycline Repressor, domain 2"/>
    <property type="match status" value="1"/>
</dbReference>
<dbReference type="InterPro" id="IPR023772">
    <property type="entry name" value="DNA-bd_HTH_TetR-type_CS"/>
</dbReference>
<dbReference type="PRINTS" id="PR00455">
    <property type="entry name" value="HTHTETR"/>
</dbReference>
<dbReference type="eggNOG" id="COG1309">
    <property type="taxonomic scope" value="Bacteria"/>
</dbReference>
<dbReference type="InterPro" id="IPR036271">
    <property type="entry name" value="Tet_transcr_reg_TetR-rel_C_sf"/>
</dbReference>
<dbReference type="InterPro" id="IPR050109">
    <property type="entry name" value="HTH-type_TetR-like_transc_reg"/>
</dbReference>
<dbReference type="Pfam" id="PF08359">
    <property type="entry name" value="TetR_C_4"/>
    <property type="match status" value="1"/>
</dbReference>
<dbReference type="AlphaFoldDB" id="A0A081NM87"/>
<comment type="caution">
    <text evidence="6">The sequence shown here is derived from an EMBL/GenBank/DDBJ whole genome shotgun (WGS) entry which is preliminary data.</text>
</comment>
<evidence type="ECO:0000259" key="5">
    <source>
        <dbReference type="PROSITE" id="PS50977"/>
    </source>
</evidence>
<dbReference type="SUPFAM" id="SSF48498">
    <property type="entry name" value="Tetracyclin repressor-like, C-terminal domain"/>
    <property type="match status" value="1"/>
</dbReference>
<evidence type="ECO:0000256" key="3">
    <source>
        <dbReference type="ARBA" id="ARBA00023163"/>
    </source>
</evidence>
<dbReference type="RefSeq" id="WP_034833455.1">
    <property type="nucleotide sequence ID" value="NZ_JOKH01000001.1"/>
</dbReference>
<keyword evidence="3" id="KW-0804">Transcription</keyword>
<evidence type="ECO:0000256" key="4">
    <source>
        <dbReference type="PROSITE-ProRule" id="PRU00335"/>
    </source>
</evidence>
<gene>
    <name evidence="6" type="ORF">GZ78_06545</name>
</gene>
<dbReference type="InterPro" id="IPR009057">
    <property type="entry name" value="Homeodomain-like_sf"/>
</dbReference>
<dbReference type="STRING" id="1137799.GZ78_06545"/>
<evidence type="ECO:0000256" key="2">
    <source>
        <dbReference type="ARBA" id="ARBA00023125"/>
    </source>
</evidence>
<protein>
    <recommendedName>
        <fullName evidence="5">HTH tetR-type domain-containing protein</fullName>
    </recommendedName>
</protein>
<dbReference type="PROSITE" id="PS50977">
    <property type="entry name" value="HTH_TETR_2"/>
    <property type="match status" value="1"/>
</dbReference>
<keyword evidence="7" id="KW-1185">Reference proteome</keyword>
<keyword evidence="1" id="KW-0805">Transcription regulation</keyword>
<evidence type="ECO:0000256" key="1">
    <source>
        <dbReference type="ARBA" id="ARBA00023015"/>
    </source>
</evidence>
<dbReference type="EMBL" id="JOKH01000001">
    <property type="protein sequence ID" value="KEQ19560.1"/>
    <property type="molecule type" value="Genomic_DNA"/>
</dbReference>
<dbReference type="Proteomes" id="UP000028073">
    <property type="component" value="Unassembled WGS sequence"/>
</dbReference>
<proteinExistence type="predicted"/>
<feature type="DNA-binding region" description="H-T-H motif" evidence="4">
    <location>
        <begin position="33"/>
        <end position="52"/>
    </location>
</feature>
<dbReference type="PANTHER" id="PTHR30055">
    <property type="entry name" value="HTH-TYPE TRANSCRIPTIONAL REGULATOR RUTR"/>
    <property type="match status" value="1"/>
</dbReference>
<evidence type="ECO:0000313" key="6">
    <source>
        <dbReference type="EMBL" id="KEQ19560.1"/>
    </source>
</evidence>
<reference evidence="6 7" key="1">
    <citation type="submission" date="2014-06" db="EMBL/GenBank/DDBJ databases">
        <title>Whole Genome Sequences of Three Symbiotic Endozoicomonas Bacteria.</title>
        <authorList>
            <person name="Neave M.J."/>
            <person name="Apprill A."/>
            <person name="Voolstra C.R."/>
        </authorList>
    </citation>
    <scope>NUCLEOTIDE SEQUENCE [LARGE SCALE GENOMIC DNA]</scope>
    <source>
        <strain evidence="6 7">DSM 25634</strain>
    </source>
</reference>
<feature type="domain" description="HTH tetR-type" evidence="5">
    <location>
        <begin position="10"/>
        <end position="70"/>
    </location>
</feature>
<keyword evidence="2 4" id="KW-0238">DNA-binding</keyword>
<evidence type="ECO:0000313" key="7">
    <source>
        <dbReference type="Proteomes" id="UP000028073"/>
    </source>
</evidence>
<dbReference type="InterPro" id="IPR013570">
    <property type="entry name" value="Tscrpt_reg_YsiA_C"/>
</dbReference>
<dbReference type="InterPro" id="IPR001647">
    <property type="entry name" value="HTH_TetR"/>
</dbReference>
<dbReference type="SUPFAM" id="SSF46689">
    <property type="entry name" value="Homeodomain-like"/>
    <property type="match status" value="1"/>
</dbReference>
<accession>A0A081NM87</accession>
<dbReference type="Pfam" id="PF00440">
    <property type="entry name" value="TetR_N"/>
    <property type="match status" value="1"/>
</dbReference>
<organism evidence="6 7">
    <name type="scientific">Endozoicomonas numazuensis</name>
    <dbReference type="NCBI Taxonomy" id="1137799"/>
    <lineage>
        <taxon>Bacteria</taxon>
        <taxon>Pseudomonadati</taxon>
        <taxon>Pseudomonadota</taxon>
        <taxon>Gammaproteobacteria</taxon>
        <taxon>Oceanospirillales</taxon>
        <taxon>Endozoicomonadaceae</taxon>
        <taxon>Endozoicomonas</taxon>
    </lineage>
</organism>
<dbReference type="PANTHER" id="PTHR30055:SF240">
    <property type="entry name" value="HTH-TYPE TRANSCRIPTIONAL REGULATOR ACRR"/>
    <property type="match status" value="1"/>
</dbReference>
<dbReference type="GO" id="GO:0003700">
    <property type="term" value="F:DNA-binding transcription factor activity"/>
    <property type="evidence" value="ECO:0007669"/>
    <property type="project" value="TreeGrafter"/>
</dbReference>